<keyword evidence="1" id="KW-0472">Membrane</keyword>
<keyword evidence="1" id="KW-0812">Transmembrane</keyword>
<dbReference type="Proteomes" id="UP000030687">
    <property type="component" value="Unassembled WGS sequence"/>
</dbReference>
<feature type="transmembrane region" description="Helical" evidence="1">
    <location>
        <begin position="62"/>
        <end position="86"/>
    </location>
</feature>
<accession>V4S6A4</accession>
<keyword evidence="1" id="KW-1133">Transmembrane helix</keyword>
<gene>
    <name evidence="2" type="ORF">CICLE_v10006239mg</name>
</gene>
<proteinExistence type="predicted"/>
<reference evidence="2 3" key="1">
    <citation type="submission" date="2013-10" db="EMBL/GenBank/DDBJ databases">
        <authorList>
            <consortium name="International Citrus Genome Consortium"/>
            <person name="Jenkins J."/>
            <person name="Schmutz J."/>
            <person name="Prochnik S."/>
            <person name="Rokhsar D."/>
            <person name="Gmitter F."/>
            <person name="Ollitrault P."/>
            <person name="Machado M."/>
            <person name="Talon M."/>
            <person name="Wincker P."/>
            <person name="Jaillon O."/>
            <person name="Morgante M."/>
        </authorList>
    </citation>
    <scope>NUCLEOTIDE SEQUENCE</scope>
    <source>
        <strain evidence="3">cv. Clemenules</strain>
    </source>
</reference>
<dbReference type="KEGG" id="cic:CICLE_v10006239mg"/>
<evidence type="ECO:0000256" key="1">
    <source>
        <dbReference type="SAM" id="Phobius"/>
    </source>
</evidence>
<name>V4S6A4_CITCL</name>
<evidence type="ECO:0000313" key="3">
    <source>
        <dbReference type="Proteomes" id="UP000030687"/>
    </source>
</evidence>
<dbReference type="Gramene" id="ESR34360">
    <property type="protein sequence ID" value="ESR34360"/>
    <property type="gene ID" value="CICLE_v10006239mg"/>
</dbReference>
<evidence type="ECO:0000313" key="2">
    <source>
        <dbReference type="EMBL" id="ESR34360.1"/>
    </source>
</evidence>
<sequence length="119" mass="12949">MTFLYTEREDVFAAAAASLVKATVRTPSSIEVLLKLDRFTPSGKSKVLETLQNRLRIVPPSAIFSSLVSVSTLSLISIFTSSIFAAESINLLDSVMNASGSMLMLSDMTQDRIDKTKTI</sequence>
<dbReference type="InParanoid" id="V4S6A4"/>
<organism evidence="2 3">
    <name type="scientific">Citrus clementina</name>
    <name type="common">Clementine</name>
    <name type="synonym">Citrus deliciosa x Citrus sinensis</name>
    <dbReference type="NCBI Taxonomy" id="85681"/>
    <lineage>
        <taxon>Eukaryota</taxon>
        <taxon>Viridiplantae</taxon>
        <taxon>Streptophyta</taxon>
        <taxon>Embryophyta</taxon>
        <taxon>Tracheophyta</taxon>
        <taxon>Spermatophyta</taxon>
        <taxon>Magnoliopsida</taxon>
        <taxon>eudicotyledons</taxon>
        <taxon>Gunneridae</taxon>
        <taxon>Pentapetalae</taxon>
        <taxon>rosids</taxon>
        <taxon>malvids</taxon>
        <taxon>Sapindales</taxon>
        <taxon>Rutaceae</taxon>
        <taxon>Aurantioideae</taxon>
        <taxon>Citrus</taxon>
    </lineage>
</organism>
<dbReference type="AlphaFoldDB" id="V4S6A4"/>
<keyword evidence="3" id="KW-1185">Reference proteome</keyword>
<protein>
    <submittedName>
        <fullName evidence="2">Uncharacterized protein</fullName>
    </submittedName>
</protein>
<dbReference type="EMBL" id="KI537036">
    <property type="protein sequence ID" value="ESR34360.1"/>
    <property type="molecule type" value="Genomic_DNA"/>
</dbReference>